<dbReference type="InterPro" id="IPR013098">
    <property type="entry name" value="Ig_I-set"/>
</dbReference>
<keyword evidence="13" id="KW-1185">Reference proteome</keyword>
<reference evidence="12" key="2">
    <citation type="submission" date="2020-02" db="EMBL/GenBank/DDBJ databases">
        <title>Esox lucius (northern pike) genome, fEsoLuc1, primary haplotype.</title>
        <authorList>
            <person name="Myers G."/>
            <person name="Karagic N."/>
            <person name="Meyer A."/>
            <person name="Pippel M."/>
            <person name="Reichard M."/>
            <person name="Winkler S."/>
            <person name="Tracey A."/>
            <person name="Sims Y."/>
            <person name="Howe K."/>
            <person name="Rhie A."/>
            <person name="Formenti G."/>
            <person name="Durbin R."/>
            <person name="Fedrigo O."/>
            <person name="Jarvis E.D."/>
        </authorList>
    </citation>
    <scope>NUCLEOTIDE SEQUENCE [LARGE SCALE GENOMIC DNA]</scope>
</reference>
<dbReference type="Ensembl" id="ENSELUT00000024070.3">
    <property type="protein sequence ID" value="ENSELUP00000015081.3"/>
    <property type="gene ID" value="ENSELUG00000015084.3"/>
</dbReference>
<feature type="domain" description="Ig-like" evidence="11">
    <location>
        <begin position="25"/>
        <end position="130"/>
    </location>
</feature>
<evidence type="ECO:0000256" key="5">
    <source>
        <dbReference type="ARBA" id="ARBA00023136"/>
    </source>
</evidence>
<comment type="subcellular location">
    <subcellularLocation>
        <location evidence="1">Membrane</location>
        <topology evidence="1">Single-pass type I membrane protein</topology>
    </subcellularLocation>
</comment>
<dbReference type="AlphaFoldDB" id="A0A3P8YG58"/>
<dbReference type="CTD" id="338313"/>
<keyword evidence="5 9" id="KW-0472">Membrane</keyword>
<feature type="signal peptide" evidence="10">
    <location>
        <begin position="1"/>
        <end position="25"/>
    </location>
</feature>
<dbReference type="InterPro" id="IPR036179">
    <property type="entry name" value="Ig-like_dom_sf"/>
</dbReference>
<evidence type="ECO:0000256" key="9">
    <source>
        <dbReference type="SAM" id="Phobius"/>
    </source>
</evidence>
<keyword evidence="2 9" id="KW-0812">Transmembrane</keyword>
<keyword evidence="7" id="KW-0325">Glycoprotein</keyword>
<feature type="domain" description="Ig-like" evidence="11">
    <location>
        <begin position="341"/>
        <end position="419"/>
    </location>
</feature>
<evidence type="ECO:0000259" key="11">
    <source>
        <dbReference type="PROSITE" id="PS50835"/>
    </source>
</evidence>
<dbReference type="GeneID" id="105011686"/>
<evidence type="ECO:0000313" key="12">
    <source>
        <dbReference type="Ensembl" id="ENSELUP00000015081.3"/>
    </source>
</evidence>
<keyword evidence="8" id="KW-0393">Immunoglobulin domain</keyword>
<dbReference type="InterPro" id="IPR013783">
    <property type="entry name" value="Ig-like_fold"/>
</dbReference>
<feature type="chain" id="PRO_5044190503" description="Ig-like domain-containing protein" evidence="10">
    <location>
        <begin position="26"/>
        <end position="628"/>
    </location>
</feature>
<keyword evidence="10" id="KW-0732">Signal</keyword>
<reference evidence="12" key="4">
    <citation type="submission" date="2025-09" db="UniProtKB">
        <authorList>
            <consortium name="Ensembl"/>
        </authorList>
    </citation>
    <scope>IDENTIFICATION</scope>
</reference>
<organism evidence="12 13">
    <name type="scientific">Esox lucius</name>
    <name type="common">Northern pike</name>
    <dbReference type="NCBI Taxonomy" id="8010"/>
    <lineage>
        <taxon>Eukaryota</taxon>
        <taxon>Metazoa</taxon>
        <taxon>Chordata</taxon>
        <taxon>Craniata</taxon>
        <taxon>Vertebrata</taxon>
        <taxon>Euteleostomi</taxon>
        <taxon>Actinopterygii</taxon>
        <taxon>Neopterygii</taxon>
        <taxon>Teleostei</taxon>
        <taxon>Protacanthopterygii</taxon>
        <taxon>Esociformes</taxon>
        <taxon>Esocidae</taxon>
        <taxon>Esox</taxon>
    </lineage>
</organism>
<keyword evidence="3" id="KW-0677">Repeat</keyword>
<dbReference type="Proteomes" id="UP000265140">
    <property type="component" value="Chromosome 1"/>
</dbReference>
<dbReference type="InterPro" id="IPR013106">
    <property type="entry name" value="Ig_V-set"/>
</dbReference>
<dbReference type="PANTHER" id="PTHR11973:SF18">
    <property type="entry name" value="CELL SURFACE GLYCOPROTEIN MUC18"/>
    <property type="match status" value="1"/>
</dbReference>
<dbReference type="SMART" id="SM00408">
    <property type="entry name" value="IGc2"/>
    <property type="match status" value="4"/>
</dbReference>
<feature type="domain" description="Ig-like" evidence="11">
    <location>
        <begin position="426"/>
        <end position="514"/>
    </location>
</feature>
<dbReference type="InterPro" id="IPR003598">
    <property type="entry name" value="Ig_sub2"/>
</dbReference>
<evidence type="ECO:0000256" key="10">
    <source>
        <dbReference type="SAM" id="SignalP"/>
    </source>
</evidence>
<dbReference type="Gene3D" id="2.60.40.10">
    <property type="entry name" value="Immunoglobulins"/>
    <property type="match status" value="5"/>
</dbReference>
<feature type="domain" description="Ig-like" evidence="11">
    <location>
        <begin position="142"/>
        <end position="247"/>
    </location>
</feature>
<dbReference type="InterPro" id="IPR051116">
    <property type="entry name" value="Surface_Rcpt/Adhesion_Mol"/>
</dbReference>
<evidence type="ECO:0000313" key="13">
    <source>
        <dbReference type="Proteomes" id="UP000265140"/>
    </source>
</evidence>
<dbReference type="Pfam" id="PF07679">
    <property type="entry name" value="I-set"/>
    <property type="match status" value="1"/>
</dbReference>
<dbReference type="InterPro" id="IPR013162">
    <property type="entry name" value="CD80_C2-set"/>
</dbReference>
<reference evidence="13" key="1">
    <citation type="journal article" date="2014" name="PLoS ONE">
        <title>The genome and linkage map of the northern pike (Esox lucius): conserved synteny revealed between the salmonid sister group and the Neoteleostei.</title>
        <authorList>
            <person name="Rondeau E.B."/>
            <person name="Minkley D.R."/>
            <person name="Leong J.S."/>
            <person name="Messmer A.M."/>
            <person name="Jantzen J.R."/>
            <person name="von Schalburg K.R."/>
            <person name="Lemon C."/>
            <person name="Bird N.H."/>
            <person name="Koop B.F."/>
        </authorList>
    </citation>
    <scope>NUCLEOTIDE SEQUENCE</scope>
</reference>
<evidence type="ECO:0000256" key="1">
    <source>
        <dbReference type="ARBA" id="ARBA00004479"/>
    </source>
</evidence>
<dbReference type="Pfam" id="PF08205">
    <property type="entry name" value="C2-set_2"/>
    <property type="match status" value="1"/>
</dbReference>
<feature type="transmembrane region" description="Helical" evidence="9">
    <location>
        <begin position="555"/>
        <end position="578"/>
    </location>
</feature>
<dbReference type="InterPro" id="IPR007110">
    <property type="entry name" value="Ig-like_dom"/>
</dbReference>
<protein>
    <recommendedName>
        <fullName evidence="11">Ig-like domain-containing protein</fullName>
    </recommendedName>
</protein>
<feature type="domain" description="Ig-like" evidence="11">
    <location>
        <begin position="253"/>
        <end position="329"/>
    </location>
</feature>
<dbReference type="PANTHER" id="PTHR11973">
    <property type="entry name" value="CELL SURFACE GLYCOPROTEIN MUC18-RELATED"/>
    <property type="match status" value="1"/>
</dbReference>
<evidence type="ECO:0000256" key="6">
    <source>
        <dbReference type="ARBA" id="ARBA00023157"/>
    </source>
</evidence>
<dbReference type="GeneTree" id="ENSGT00940000155838"/>
<evidence type="ECO:0000256" key="4">
    <source>
        <dbReference type="ARBA" id="ARBA00022989"/>
    </source>
</evidence>
<dbReference type="PROSITE" id="PS50835">
    <property type="entry name" value="IG_LIKE"/>
    <property type="match status" value="5"/>
</dbReference>
<dbReference type="GO" id="GO:0005055">
    <property type="term" value="F:laminin receptor activity"/>
    <property type="evidence" value="ECO:0007669"/>
    <property type="project" value="TreeGrafter"/>
</dbReference>
<dbReference type="SUPFAM" id="SSF48726">
    <property type="entry name" value="Immunoglobulin"/>
    <property type="match status" value="4"/>
</dbReference>
<dbReference type="InterPro" id="IPR003599">
    <property type="entry name" value="Ig_sub"/>
</dbReference>
<proteinExistence type="predicted"/>
<reference evidence="12" key="3">
    <citation type="submission" date="2025-08" db="UniProtKB">
        <authorList>
            <consortium name="Ensembl"/>
        </authorList>
    </citation>
    <scope>IDENTIFICATION</scope>
</reference>
<evidence type="ECO:0000256" key="3">
    <source>
        <dbReference type="ARBA" id="ARBA00022737"/>
    </source>
</evidence>
<name>A0A3P8YG58_ESOLU</name>
<dbReference type="CDD" id="cd00099">
    <property type="entry name" value="IgV"/>
    <property type="match status" value="1"/>
</dbReference>
<sequence>MALRKNASVFVGLVMLSLVWKAAWAKVEVNMEDRVEVYLGNPAQITCMFTVPVNTDDVIIQWYKLTKTKNRLRLYYGDRDMETVDKPFQDKVSVMRSVNSGEVVLTIKDVVLEDEREYICQVNESSGTIGVGRTSLKVFVAPDRSLIEGVYTGISVESSLSKIGRCVTENGYPMPNITWYRDQTPLQKKPNEVDVKSVVTQHPNGLYRVESDLYLKVVKEDERSVFYCEVSYFTPGRTMMTETDKIKITVFYPTTSVNVRVGSPKGLVKEGDTVEVRCHADGKPEPPMTITHNGVTLEQNFLVLSDVTRQVSGIITCSALNTETFEEISGNAELFVHFLDPAVLSPKGSHVMKKGADLNVTCNALSSLNTHTEWFKKGKKVADGHMLVLKDAGFETTGTYVCEVTVPSLPGLRTNGSLHVIVQAAPEIQKSDDIIHLEKNTEEVVKLNCHVRGNPSPVITWSSSDQSLILKEESHKQTENGVLSVVSFTVSSDIMAYCNASNNLGNDSVSFRIKAIVPTTVTAPSTTVATPVSTPAMNPTRINSPEKVKKEGSGVIIAVIIVCILLLAILGSVLYFLYKKGKIPCGRSGKQDLTKPGKDNIVVEMKSDNTEEAVLLGVNGDNKPPNDQ</sequence>
<dbReference type="Bgee" id="ENSELUG00000015084">
    <property type="expression patterns" value="Expressed in spleen and 14 other cell types or tissues"/>
</dbReference>
<evidence type="ECO:0000256" key="7">
    <source>
        <dbReference type="ARBA" id="ARBA00023180"/>
    </source>
</evidence>
<dbReference type="Pfam" id="PF07686">
    <property type="entry name" value="V-set"/>
    <property type="match status" value="1"/>
</dbReference>
<evidence type="ECO:0000256" key="8">
    <source>
        <dbReference type="ARBA" id="ARBA00023319"/>
    </source>
</evidence>
<keyword evidence="4 9" id="KW-1133">Transmembrane helix</keyword>
<dbReference type="GO" id="GO:0005886">
    <property type="term" value="C:plasma membrane"/>
    <property type="evidence" value="ECO:0007669"/>
    <property type="project" value="TreeGrafter"/>
</dbReference>
<keyword evidence="6" id="KW-1015">Disulfide bond</keyword>
<dbReference type="RefSeq" id="XP_034148725.1">
    <property type="nucleotide sequence ID" value="XM_034292834.1"/>
</dbReference>
<dbReference type="Pfam" id="PF13895">
    <property type="entry name" value="Ig_2"/>
    <property type="match status" value="1"/>
</dbReference>
<evidence type="ECO:0000256" key="2">
    <source>
        <dbReference type="ARBA" id="ARBA00022692"/>
    </source>
</evidence>
<accession>A0A3P8YG58</accession>
<dbReference type="SMART" id="SM00409">
    <property type="entry name" value="IG"/>
    <property type="match status" value="3"/>
</dbReference>